<evidence type="ECO:0000313" key="2">
    <source>
        <dbReference type="EMBL" id="QRG65078.1"/>
    </source>
</evidence>
<reference evidence="2 3" key="1">
    <citation type="submission" date="2021-01" db="EMBL/GenBank/DDBJ databases">
        <title>Identification of strong promoters based on the transcriptome of Brevibacillus choshinensis.</title>
        <authorList>
            <person name="Yao D."/>
            <person name="Zhang K."/>
            <person name="Wu J."/>
        </authorList>
    </citation>
    <scope>NUCLEOTIDE SEQUENCE [LARGE SCALE GENOMIC DNA]</scope>
    <source>
        <strain evidence="2 3">HPD31-SP3</strain>
    </source>
</reference>
<keyword evidence="3" id="KW-1185">Reference proteome</keyword>
<dbReference type="EMBL" id="CP069127">
    <property type="protein sequence ID" value="QRG65078.1"/>
    <property type="molecule type" value="Genomic_DNA"/>
</dbReference>
<protein>
    <submittedName>
        <fullName evidence="2">Uncharacterized protein</fullName>
    </submittedName>
</protein>
<gene>
    <name evidence="2" type="ORF">JNE38_15580</name>
</gene>
<keyword evidence="1" id="KW-1133">Transmembrane helix</keyword>
<evidence type="ECO:0000313" key="3">
    <source>
        <dbReference type="Proteomes" id="UP000596248"/>
    </source>
</evidence>
<dbReference type="Proteomes" id="UP000596248">
    <property type="component" value="Chromosome"/>
</dbReference>
<organism evidence="2 3">
    <name type="scientific">Brevibacillus choshinensis</name>
    <dbReference type="NCBI Taxonomy" id="54911"/>
    <lineage>
        <taxon>Bacteria</taxon>
        <taxon>Bacillati</taxon>
        <taxon>Bacillota</taxon>
        <taxon>Bacilli</taxon>
        <taxon>Bacillales</taxon>
        <taxon>Paenibacillaceae</taxon>
        <taxon>Brevibacillus</taxon>
    </lineage>
</organism>
<sequence>MRWGAIVGISLVAFLMTWYEWPVLRASHWKTKAAYTTILFASWFIAILLVHNPALPGATQVLLRIYKPFSSLLKFDAYSGEQE</sequence>
<name>A0ABX7FH40_BRECH</name>
<feature type="transmembrane region" description="Helical" evidence="1">
    <location>
        <begin position="35"/>
        <end position="55"/>
    </location>
</feature>
<dbReference type="RefSeq" id="WP_203254596.1">
    <property type="nucleotide sequence ID" value="NZ_CP069127.1"/>
</dbReference>
<evidence type="ECO:0000256" key="1">
    <source>
        <dbReference type="SAM" id="Phobius"/>
    </source>
</evidence>
<keyword evidence="1" id="KW-0812">Transmembrane</keyword>
<keyword evidence="1" id="KW-0472">Membrane</keyword>
<accession>A0ABX7FH40</accession>
<proteinExistence type="predicted"/>